<dbReference type="Gene3D" id="1.10.443.10">
    <property type="entry name" value="Intergrase catalytic core"/>
    <property type="match status" value="1"/>
</dbReference>
<evidence type="ECO:0000313" key="2">
    <source>
        <dbReference type="EMBL" id="CAB9517549.1"/>
    </source>
</evidence>
<dbReference type="OrthoDB" id="51205at2759"/>
<dbReference type="EMBL" id="CAICTM010000863">
    <property type="protein sequence ID" value="CAB9517549.1"/>
    <property type="molecule type" value="Genomic_DNA"/>
</dbReference>
<keyword evidence="1" id="KW-0233">DNA recombination</keyword>
<dbReference type="GO" id="GO:0015074">
    <property type="term" value="P:DNA integration"/>
    <property type="evidence" value="ECO:0007669"/>
    <property type="project" value="InterPro"/>
</dbReference>
<evidence type="ECO:0000256" key="1">
    <source>
        <dbReference type="ARBA" id="ARBA00023172"/>
    </source>
</evidence>
<dbReference type="InterPro" id="IPR011010">
    <property type="entry name" value="DNA_brk_join_enz"/>
</dbReference>
<name>A0A9N8EFD9_9STRA</name>
<evidence type="ECO:0000313" key="3">
    <source>
        <dbReference type="Proteomes" id="UP001153069"/>
    </source>
</evidence>
<dbReference type="Proteomes" id="UP001153069">
    <property type="component" value="Unassembled WGS sequence"/>
</dbReference>
<accession>A0A9N8EFD9</accession>
<dbReference type="GO" id="GO:0006310">
    <property type="term" value="P:DNA recombination"/>
    <property type="evidence" value="ECO:0007669"/>
    <property type="project" value="UniProtKB-KW"/>
</dbReference>
<organism evidence="2 3">
    <name type="scientific">Seminavis robusta</name>
    <dbReference type="NCBI Taxonomy" id="568900"/>
    <lineage>
        <taxon>Eukaryota</taxon>
        <taxon>Sar</taxon>
        <taxon>Stramenopiles</taxon>
        <taxon>Ochrophyta</taxon>
        <taxon>Bacillariophyta</taxon>
        <taxon>Bacillariophyceae</taxon>
        <taxon>Bacillariophycidae</taxon>
        <taxon>Naviculales</taxon>
        <taxon>Naviculaceae</taxon>
        <taxon>Seminavis</taxon>
    </lineage>
</organism>
<keyword evidence="3" id="KW-1185">Reference proteome</keyword>
<dbReference type="InterPro" id="IPR013762">
    <property type="entry name" value="Integrase-like_cat_sf"/>
</dbReference>
<sequence>MNWDDNLTLTGEDPNWSVRGQYQSAMYAVHLSSGHSIQCKSIKASTIDQYLLAASSLIRCFTQQDYRKDKLGDRTMGAYLSGVMRDIRRYETMADRREPYDHRMHALACKVAAKFPITSLVCCLTDGFEQGLCTGYRLTEWAQPAGKTNVLSPHGNGRTGPECKTRAVIPNDIRAVGLCGVRLIGLAIITLPLLRLSQMYVKFRTQKNGENGEEKLYERNPNPLGLCFVSSTYRSLVRFAQVQVMHPSLSPASTPLSVYWDPKSRRAKLVDGSAIEKFMRRLAAAVYNLHPLHDKADLSKWSSHSLRVGACVILHIMGFSDRDIQWILRWKSMSLVMYFRSVAILSRRQNAAFDRLQALPRL</sequence>
<reference evidence="2" key="1">
    <citation type="submission" date="2020-06" db="EMBL/GenBank/DDBJ databases">
        <authorList>
            <consortium name="Plant Systems Biology data submission"/>
        </authorList>
    </citation>
    <scope>NUCLEOTIDE SEQUENCE</scope>
    <source>
        <strain evidence="2">D6</strain>
    </source>
</reference>
<proteinExistence type="predicted"/>
<dbReference type="GO" id="GO:0003677">
    <property type="term" value="F:DNA binding"/>
    <property type="evidence" value="ECO:0007669"/>
    <property type="project" value="InterPro"/>
</dbReference>
<protein>
    <submittedName>
        <fullName evidence="2">Uncharacterized protein</fullName>
    </submittedName>
</protein>
<gene>
    <name evidence="2" type="ORF">SEMRO_864_G212720.1</name>
</gene>
<dbReference type="AlphaFoldDB" id="A0A9N8EFD9"/>
<comment type="caution">
    <text evidence="2">The sequence shown here is derived from an EMBL/GenBank/DDBJ whole genome shotgun (WGS) entry which is preliminary data.</text>
</comment>
<dbReference type="SUPFAM" id="SSF56349">
    <property type="entry name" value="DNA breaking-rejoining enzymes"/>
    <property type="match status" value="1"/>
</dbReference>